<dbReference type="Proteomes" id="UP000789525">
    <property type="component" value="Unassembled WGS sequence"/>
</dbReference>
<evidence type="ECO:0000313" key="2">
    <source>
        <dbReference type="Proteomes" id="UP000789525"/>
    </source>
</evidence>
<sequence>MLQVPQMSQEDVKTFLQNNKTGLDLEDGDIDKIYNQRIKGDTFLDLARDDLLSIQIPLGPAKKIVKLIKEIQGGKRTYSRLNHSNPMPLITGTGKSRNANEFHQTAISYLSEPEDTELLTKIKEAWVFHKMDLEEIIETYEPATPVLMVNKDDGLKEDSHFYQTLSNIADSAFKGIFIIPICTSTITGPVEGSLKYSHRKRVYLPVASLEPPNHRQDHGLVPVFKDDEITKILVEDCGGHGRTLEALNDCLAGRNIEECNLNTLNSELHFKLTERYRDAIFGSVEDTRPVARAMMDEVDIPNQH</sequence>
<gene>
    <name evidence="1" type="ORF">ACOLOM_LOCUS209</name>
</gene>
<comment type="caution">
    <text evidence="1">The sequence shown here is derived from an EMBL/GenBank/DDBJ whole genome shotgun (WGS) entry which is preliminary data.</text>
</comment>
<keyword evidence="2" id="KW-1185">Reference proteome</keyword>
<reference evidence="1" key="1">
    <citation type="submission" date="2021-06" db="EMBL/GenBank/DDBJ databases">
        <authorList>
            <person name="Kallberg Y."/>
            <person name="Tangrot J."/>
            <person name="Rosling A."/>
        </authorList>
    </citation>
    <scope>NUCLEOTIDE SEQUENCE</scope>
    <source>
        <strain evidence="1">CL356</strain>
    </source>
</reference>
<protein>
    <submittedName>
        <fullName evidence="1">12122_t:CDS:1</fullName>
    </submittedName>
</protein>
<name>A0ACA9JX40_9GLOM</name>
<evidence type="ECO:0000313" key="1">
    <source>
        <dbReference type="EMBL" id="CAG8440772.1"/>
    </source>
</evidence>
<dbReference type="EMBL" id="CAJVPT010000217">
    <property type="protein sequence ID" value="CAG8440772.1"/>
    <property type="molecule type" value="Genomic_DNA"/>
</dbReference>
<accession>A0ACA9JX40</accession>
<feature type="non-terminal residue" evidence="1">
    <location>
        <position position="304"/>
    </location>
</feature>
<proteinExistence type="predicted"/>
<organism evidence="1 2">
    <name type="scientific">Acaulospora colombiana</name>
    <dbReference type="NCBI Taxonomy" id="27376"/>
    <lineage>
        <taxon>Eukaryota</taxon>
        <taxon>Fungi</taxon>
        <taxon>Fungi incertae sedis</taxon>
        <taxon>Mucoromycota</taxon>
        <taxon>Glomeromycotina</taxon>
        <taxon>Glomeromycetes</taxon>
        <taxon>Diversisporales</taxon>
        <taxon>Acaulosporaceae</taxon>
        <taxon>Acaulospora</taxon>
    </lineage>
</organism>